<dbReference type="AlphaFoldDB" id="Q6BNF7"/>
<dbReference type="HOGENOM" id="CLU_023998_0_0_1"/>
<evidence type="ECO:0000313" key="3">
    <source>
        <dbReference type="EMBL" id="CAG88544.2"/>
    </source>
</evidence>
<dbReference type="InParanoid" id="Q6BNF7"/>
<dbReference type="Gene3D" id="1.10.357.150">
    <property type="match status" value="1"/>
</dbReference>
<evidence type="ECO:0000259" key="2">
    <source>
        <dbReference type="Pfam" id="PF11989"/>
    </source>
</evidence>
<sequence>MSITDLVLGYESDLRAIDNEFESVKYTAAIDIINDENLKLPVETTDKDDLNKLNISQLNDKLNVSDDALIQLNSLWIIKGLIQEITISLNPVDETNYRCDKYELQSVVNNLTKLKRKLSQFDESLIILDSLNKLYQDLVANMGKQLESHFYIYFPSNDSFVSKVFTNDIDMSYDEFIQIFNSFEIVDPSFTIKSLHRKLQLQWDKILDQLVNHDKIIELEHQNNTFVLKVLNKKAGFREFCESITEFMSFINQFNIQPFKNFYSSKISNNLTNKISENINNFINPMNDNLIQSLFSVIKLSKESHWGLSAERSLTSGADINNKLNDLYLDWVVDKYVNKLRDVYNSDFNQLVEELHEECSALEENQMTKKERNQDKNNTTADENKDEWNEWDNDGWDDEEIPDIDSKSDHQTQPEGDWNNDGWDDDGWEDAEMNLNKNKGNKEMHKVSQMPSKLREILSEYQTETGNNDIQPLISTIESFSIISYPPLNESFLLHNDLQTLNNFFKNEQLTKFLDINLKQSIQSFSNEVALILFSINLKHDDFISDSTNFDNFKLDNENESKLKLIDNWFNRMNKSNLKSTNRQNYKRIIMDVINIVLNWMINSIISMEEITEYQSTKLTNIIKSIQHIINTNLVLVDESNTSVAAYNKLNNVLFLINNHLKDIMEMFYQGEFFDLTTDELISIIESVFIKSDLRDNYIDEILDIRNVES</sequence>
<dbReference type="KEGG" id="dha:DEHA2E22132g"/>
<feature type="compositionally biased region" description="Basic and acidic residues" evidence="1">
    <location>
        <begin position="366"/>
        <end position="375"/>
    </location>
</feature>
<feature type="region of interest" description="Disordered" evidence="1">
    <location>
        <begin position="364"/>
        <end position="434"/>
    </location>
</feature>
<evidence type="ECO:0000313" key="4">
    <source>
        <dbReference type="Proteomes" id="UP000000599"/>
    </source>
</evidence>
<accession>Q6BNF7</accession>
<proteinExistence type="predicted"/>
<reference evidence="3 4" key="1">
    <citation type="journal article" date="2004" name="Nature">
        <title>Genome evolution in yeasts.</title>
        <authorList>
            <consortium name="Genolevures"/>
            <person name="Dujon B."/>
            <person name="Sherman D."/>
            <person name="Fischer G."/>
            <person name="Durrens P."/>
            <person name="Casaregola S."/>
            <person name="Lafontaine I."/>
            <person name="de Montigny J."/>
            <person name="Marck C."/>
            <person name="Neuveglise C."/>
            <person name="Talla E."/>
            <person name="Goffard N."/>
            <person name="Frangeul L."/>
            <person name="Aigle M."/>
            <person name="Anthouard V."/>
            <person name="Babour A."/>
            <person name="Barbe V."/>
            <person name="Barnay S."/>
            <person name="Blanchin S."/>
            <person name="Beckerich J.M."/>
            <person name="Beyne E."/>
            <person name="Bleykasten C."/>
            <person name="Boisrame A."/>
            <person name="Boyer J."/>
            <person name="Cattolico L."/>
            <person name="Confanioleri F."/>
            <person name="de Daruvar A."/>
            <person name="Despons L."/>
            <person name="Fabre E."/>
            <person name="Fairhead C."/>
            <person name="Ferry-Dumazet H."/>
            <person name="Groppi A."/>
            <person name="Hantraye F."/>
            <person name="Hennequin C."/>
            <person name="Jauniaux N."/>
            <person name="Joyet P."/>
            <person name="Kachouri R."/>
            <person name="Kerrest A."/>
            <person name="Koszul R."/>
            <person name="Lemaire M."/>
            <person name="Lesur I."/>
            <person name="Ma L."/>
            <person name="Muller H."/>
            <person name="Nicaud J.M."/>
            <person name="Nikolski M."/>
            <person name="Oztas S."/>
            <person name="Ozier-Kalogeropoulos O."/>
            <person name="Pellenz S."/>
            <person name="Potier S."/>
            <person name="Richard G.F."/>
            <person name="Straub M.L."/>
            <person name="Suleau A."/>
            <person name="Swennene D."/>
            <person name="Tekaia F."/>
            <person name="Wesolowski-Louvel M."/>
            <person name="Westhof E."/>
            <person name="Wirth B."/>
            <person name="Zeniou-Meyer M."/>
            <person name="Zivanovic I."/>
            <person name="Bolotin-Fukuhara M."/>
            <person name="Thierry A."/>
            <person name="Bouchier C."/>
            <person name="Caudron B."/>
            <person name="Scarpelli C."/>
            <person name="Gaillardin C."/>
            <person name="Weissenbach J."/>
            <person name="Wincker P."/>
            <person name="Souciet J.L."/>
        </authorList>
    </citation>
    <scope>NUCLEOTIDE SEQUENCE [LARGE SCALE GENOMIC DNA]</scope>
    <source>
        <strain evidence="4">ATCC 36239 / CBS 767 / BCRC 21394 / JCM 1990 / NBRC 0083 / IGC 2968</strain>
    </source>
</reference>
<feature type="domain" description="Retrograde transport protein Dsl1 C-terminal" evidence="2">
    <location>
        <begin position="552"/>
        <end position="707"/>
    </location>
</feature>
<dbReference type="VEuPathDB" id="FungiDB:DEHA2E22132g"/>
<dbReference type="FunCoup" id="Q6BNF7">
    <property type="interactions" value="42"/>
</dbReference>
<dbReference type="Pfam" id="PF11989">
    <property type="entry name" value="Dsl1_C"/>
    <property type="match status" value="1"/>
</dbReference>
<evidence type="ECO:0000256" key="1">
    <source>
        <dbReference type="SAM" id="MobiDB-lite"/>
    </source>
</evidence>
<dbReference type="InterPro" id="IPR046362">
    <property type="entry name" value="Zw10/DSL1_C_sf"/>
</dbReference>
<feature type="compositionally biased region" description="Acidic residues" evidence="1">
    <location>
        <begin position="389"/>
        <end position="403"/>
    </location>
</feature>
<dbReference type="STRING" id="284592.Q6BNF7"/>
<dbReference type="Proteomes" id="UP000000599">
    <property type="component" value="Chromosome E"/>
</dbReference>
<dbReference type="GeneID" id="2902053"/>
<dbReference type="InterPro" id="IPR021876">
    <property type="entry name" value="Dsl1_C"/>
</dbReference>
<name>Q6BNF7_DEBHA</name>
<organism evidence="3 4">
    <name type="scientific">Debaryomyces hansenii (strain ATCC 36239 / CBS 767 / BCRC 21394 / JCM 1990 / NBRC 0083 / IGC 2968)</name>
    <name type="common">Yeast</name>
    <name type="synonym">Torulaspora hansenii</name>
    <dbReference type="NCBI Taxonomy" id="284592"/>
    <lineage>
        <taxon>Eukaryota</taxon>
        <taxon>Fungi</taxon>
        <taxon>Dikarya</taxon>
        <taxon>Ascomycota</taxon>
        <taxon>Saccharomycotina</taxon>
        <taxon>Pichiomycetes</taxon>
        <taxon>Debaryomycetaceae</taxon>
        <taxon>Debaryomyces</taxon>
    </lineage>
</organism>
<dbReference type="EMBL" id="CR382137">
    <property type="protein sequence ID" value="CAG88544.2"/>
    <property type="molecule type" value="Genomic_DNA"/>
</dbReference>
<dbReference type="OrthoDB" id="534815at2759"/>
<keyword evidence="4" id="KW-1185">Reference proteome</keyword>
<protein>
    <submittedName>
        <fullName evidence="3">DEHA2E22132p</fullName>
    </submittedName>
</protein>
<dbReference type="eggNOG" id="ENOG502QR7Q">
    <property type="taxonomic scope" value="Eukaryota"/>
</dbReference>
<dbReference type="RefSeq" id="XP_460263.2">
    <property type="nucleotide sequence ID" value="XM_460263.1"/>
</dbReference>
<gene>
    <name evidence="3" type="ordered locus">DEHA2E22132g</name>
</gene>
<dbReference type="OMA" id="NHLKDIM"/>
<feature type="compositionally biased region" description="Acidic residues" evidence="1">
    <location>
        <begin position="422"/>
        <end position="432"/>
    </location>
</feature>